<name>S7PZ00_GLOTA</name>
<gene>
    <name evidence="1" type="ORF">GLOTRDRAFT_140464</name>
</gene>
<evidence type="ECO:0000313" key="1">
    <source>
        <dbReference type="EMBL" id="EPQ52876.1"/>
    </source>
</evidence>
<protein>
    <recommendedName>
        <fullName evidence="3">Ankyrin</fullName>
    </recommendedName>
</protein>
<dbReference type="SUPFAM" id="SSF48403">
    <property type="entry name" value="Ankyrin repeat"/>
    <property type="match status" value="1"/>
</dbReference>
<reference evidence="1 2" key="1">
    <citation type="journal article" date="2012" name="Science">
        <title>The Paleozoic origin of enzymatic lignin decomposition reconstructed from 31 fungal genomes.</title>
        <authorList>
            <person name="Floudas D."/>
            <person name="Binder M."/>
            <person name="Riley R."/>
            <person name="Barry K."/>
            <person name="Blanchette R.A."/>
            <person name="Henrissat B."/>
            <person name="Martinez A.T."/>
            <person name="Otillar R."/>
            <person name="Spatafora J.W."/>
            <person name="Yadav J.S."/>
            <person name="Aerts A."/>
            <person name="Benoit I."/>
            <person name="Boyd A."/>
            <person name="Carlson A."/>
            <person name="Copeland A."/>
            <person name="Coutinho P.M."/>
            <person name="de Vries R.P."/>
            <person name="Ferreira P."/>
            <person name="Findley K."/>
            <person name="Foster B."/>
            <person name="Gaskell J."/>
            <person name="Glotzer D."/>
            <person name="Gorecki P."/>
            <person name="Heitman J."/>
            <person name="Hesse C."/>
            <person name="Hori C."/>
            <person name="Igarashi K."/>
            <person name="Jurgens J.A."/>
            <person name="Kallen N."/>
            <person name="Kersten P."/>
            <person name="Kohler A."/>
            <person name="Kuees U."/>
            <person name="Kumar T.K.A."/>
            <person name="Kuo A."/>
            <person name="LaButti K."/>
            <person name="Larrondo L.F."/>
            <person name="Lindquist E."/>
            <person name="Ling A."/>
            <person name="Lombard V."/>
            <person name="Lucas S."/>
            <person name="Lundell T."/>
            <person name="Martin R."/>
            <person name="McLaughlin D.J."/>
            <person name="Morgenstern I."/>
            <person name="Morin E."/>
            <person name="Murat C."/>
            <person name="Nagy L.G."/>
            <person name="Nolan M."/>
            <person name="Ohm R.A."/>
            <person name="Patyshakuliyeva A."/>
            <person name="Rokas A."/>
            <person name="Ruiz-Duenas F.J."/>
            <person name="Sabat G."/>
            <person name="Salamov A."/>
            <person name="Samejima M."/>
            <person name="Schmutz J."/>
            <person name="Slot J.C."/>
            <person name="St John F."/>
            <person name="Stenlid J."/>
            <person name="Sun H."/>
            <person name="Sun S."/>
            <person name="Syed K."/>
            <person name="Tsang A."/>
            <person name="Wiebenga A."/>
            <person name="Young D."/>
            <person name="Pisabarro A."/>
            <person name="Eastwood D.C."/>
            <person name="Martin F."/>
            <person name="Cullen D."/>
            <person name="Grigoriev I.V."/>
            <person name="Hibbett D.S."/>
        </authorList>
    </citation>
    <scope>NUCLEOTIDE SEQUENCE [LARGE SCALE GENOMIC DNA]</scope>
    <source>
        <strain evidence="1 2">ATCC 11539</strain>
    </source>
</reference>
<keyword evidence="2" id="KW-1185">Reference proteome</keyword>
<dbReference type="Gene3D" id="1.25.40.20">
    <property type="entry name" value="Ankyrin repeat-containing domain"/>
    <property type="match status" value="1"/>
</dbReference>
<dbReference type="KEGG" id="gtr:GLOTRDRAFT_140464"/>
<evidence type="ECO:0008006" key="3">
    <source>
        <dbReference type="Google" id="ProtNLM"/>
    </source>
</evidence>
<dbReference type="EMBL" id="KB469307">
    <property type="protein sequence ID" value="EPQ52876.1"/>
    <property type="molecule type" value="Genomic_DNA"/>
</dbReference>
<dbReference type="OrthoDB" id="539213at2759"/>
<evidence type="ECO:0000313" key="2">
    <source>
        <dbReference type="Proteomes" id="UP000030669"/>
    </source>
</evidence>
<dbReference type="Proteomes" id="UP000030669">
    <property type="component" value="Unassembled WGS sequence"/>
</dbReference>
<dbReference type="OMA" id="ILRYPIC"/>
<proteinExistence type="predicted"/>
<dbReference type="RefSeq" id="XP_007869114.1">
    <property type="nucleotide sequence ID" value="XM_007870923.1"/>
</dbReference>
<dbReference type="GeneID" id="19304534"/>
<accession>S7PZ00</accession>
<dbReference type="AlphaFoldDB" id="S7PZ00"/>
<sequence length="264" mass="29831">MSKPVPALQTLPVELLYEIQSHALSESFPYACRHLYLVFKAAPPSVRAHYLIQRYLLNTTTSTLAQGPITKALRFPICTQDVLQRMLELPDCPPIRSAQPELPRRLFRSLAPPTCDKNGRPSTEWTEHDHPLPFLRYLYKHPTIPAPNPDSYDGYALTKAVYAGFVPLARFLLEHGASPACKNGLAAIIAIRRKDLALLKMLVEREDALRSGKTAKRRKLEDRMRTTPEMLKTAVKCDARDIVQYLTEKGCVPDMQTLKLLSRG</sequence>
<dbReference type="HOGENOM" id="CLU_063486_0_0_1"/>
<dbReference type="eggNOG" id="ENOG502S7RX">
    <property type="taxonomic scope" value="Eukaryota"/>
</dbReference>
<dbReference type="InterPro" id="IPR036770">
    <property type="entry name" value="Ankyrin_rpt-contain_sf"/>
</dbReference>
<organism evidence="1 2">
    <name type="scientific">Gloeophyllum trabeum (strain ATCC 11539 / FP-39264 / Madison 617)</name>
    <name type="common">Brown rot fungus</name>
    <dbReference type="NCBI Taxonomy" id="670483"/>
    <lineage>
        <taxon>Eukaryota</taxon>
        <taxon>Fungi</taxon>
        <taxon>Dikarya</taxon>
        <taxon>Basidiomycota</taxon>
        <taxon>Agaricomycotina</taxon>
        <taxon>Agaricomycetes</taxon>
        <taxon>Gloeophyllales</taxon>
        <taxon>Gloeophyllaceae</taxon>
        <taxon>Gloeophyllum</taxon>
    </lineage>
</organism>